<keyword evidence="3" id="KW-0268">Exocytosis</keyword>
<accession>A0A8C1DVN1</accession>
<feature type="domain" description="MHD1" evidence="15">
    <location>
        <begin position="905"/>
        <end position="1036"/>
    </location>
</feature>
<keyword evidence="8" id="KW-0446">Lipid-binding</keyword>
<dbReference type="Proteomes" id="UP001108240">
    <property type="component" value="Unplaced"/>
</dbReference>
<dbReference type="Pfam" id="PF00169">
    <property type="entry name" value="PH"/>
    <property type="match status" value="1"/>
</dbReference>
<dbReference type="GO" id="GO:0030659">
    <property type="term" value="C:cytoplasmic vesicle membrane"/>
    <property type="evidence" value="ECO:0007669"/>
    <property type="project" value="UniProtKB-SubCell"/>
</dbReference>
<dbReference type="Ensembl" id="ENSCCRT00000073518.2">
    <property type="protein sequence ID" value="ENSCCRP00000067842.2"/>
    <property type="gene ID" value="ENSCCRG00000018667.2"/>
</dbReference>
<feature type="compositionally biased region" description="Low complexity" evidence="12">
    <location>
        <begin position="27"/>
        <end position="38"/>
    </location>
</feature>
<dbReference type="CDD" id="cd01234">
    <property type="entry name" value="PH_CADPS"/>
    <property type="match status" value="1"/>
</dbReference>
<evidence type="ECO:0000256" key="6">
    <source>
        <dbReference type="ARBA" id="ARBA00022927"/>
    </source>
</evidence>
<keyword evidence="10" id="KW-0968">Cytoplasmic vesicle</keyword>
<keyword evidence="2" id="KW-0813">Transport</keyword>
<dbReference type="GO" id="GO:0016079">
    <property type="term" value="P:synaptic vesicle exocytosis"/>
    <property type="evidence" value="ECO:0007669"/>
    <property type="project" value="InterPro"/>
</dbReference>
<keyword evidence="4" id="KW-0479">Metal-binding</keyword>
<dbReference type="InterPro" id="IPR001849">
    <property type="entry name" value="PH_domain"/>
</dbReference>
<evidence type="ECO:0000259" key="15">
    <source>
        <dbReference type="PROSITE" id="PS51258"/>
    </source>
</evidence>
<reference evidence="16" key="1">
    <citation type="submission" date="2025-08" db="UniProtKB">
        <authorList>
            <consortium name="Ensembl"/>
        </authorList>
    </citation>
    <scope>IDENTIFICATION</scope>
</reference>
<dbReference type="InterPro" id="IPR014770">
    <property type="entry name" value="Munc13_1"/>
</dbReference>
<evidence type="ECO:0000256" key="2">
    <source>
        <dbReference type="ARBA" id="ARBA00022448"/>
    </source>
</evidence>
<dbReference type="SMART" id="SM01145">
    <property type="entry name" value="DUF1041"/>
    <property type="match status" value="1"/>
</dbReference>
<evidence type="ECO:0000256" key="1">
    <source>
        <dbReference type="ARBA" id="ARBA00004156"/>
    </source>
</evidence>
<evidence type="ECO:0000256" key="7">
    <source>
        <dbReference type="ARBA" id="ARBA00023018"/>
    </source>
</evidence>
<dbReference type="PROSITE" id="PS51258">
    <property type="entry name" value="MHD1"/>
    <property type="match status" value="1"/>
</dbReference>
<evidence type="ECO:0000256" key="10">
    <source>
        <dbReference type="ARBA" id="ARBA00023329"/>
    </source>
</evidence>
<dbReference type="PROSITE" id="PS50004">
    <property type="entry name" value="C2"/>
    <property type="match status" value="1"/>
</dbReference>
<comment type="subcellular location">
    <subcellularLocation>
        <location evidence="1">Cytoplasmic vesicle membrane</location>
    </subcellularLocation>
    <subcellularLocation>
        <location evidence="11">Synapse</location>
    </subcellularLocation>
</comment>
<feature type="region of interest" description="Disordered" evidence="12">
    <location>
        <begin position="1"/>
        <end position="77"/>
    </location>
</feature>
<dbReference type="GO" id="GO:0045921">
    <property type="term" value="P:positive regulation of exocytosis"/>
    <property type="evidence" value="ECO:0007669"/>
    <property type="project" value="TreeGrafter"/>
</dbReference>
<dbReference type="PANTHER" id="PTHR12166">
    <property type="entry name" value="CALCIUM-DEPENDENT SECRETION ACTIVATOR"/>
    <property type="match status" value="1"/>
</dbReference>
<protein>
    <submittedName>
        <fullName evidence="16">Ca2+-dependent activator protein for secretion b</fullName>
    </submittedName>
</protein>
<evidence type="ECO:0000259" key="14">
    <source>
        <dbReference type="PROSITE" id="PS50004"/>
    </source>
</evidence>
<dbReference type="Gene3D" id="2.30.29.30">
    <property type="entry name" value="Pleckstrin-homology domain (PH domain)/Phosphotyrosine-binding domain (PTB)"/>
    <property type="match status" value="1"/>
</dbReference>
<organism evidence="16 17">
    <name type="scientific">Cyprinus carpio carpio</name>
    <dbReference type="NCBI Taxonomy" id="630221"/>
    <lineage>
        <taxon>Eukaryota</taxon>
        <taxon>Metazoa</taxon>
        <taxon>Chordata</taxon>
        <taxon>Craniata</taxon>
        <taxon>Vertebrata</taxon>
        <taxon>Euteleostomi</taxon>
        <taxon>Actinopterygii</taxon>
        <taxon>Neopterygii</taxon>
        <taxon>Teleostei</taxon>
        <taxon>Ostariophysi</taxon>
        <taxon>Cypriniformes</taxon>
        <taxon>Cyprinidae</taxon>
        <taxon>Cyprininae</taxon>
        <taxon>Cyprinus</taxon>
    </lineage>
</organism>
<dbReference type="Pfam" id="PF25341">
    <property type="entry name" value="C2_CAPS"/>
    <property type="match status" value="1"/>
</dbReference>
<evidence type="ECO:0000313" key="16">
    <source>
        <dbReference type="Ensembl" id="ENSCCRP00000067842.2"/>
    </source>
</evidence>
<keyword evidence="7" id="KW-0770">Synapse</keyword>
<evidence type="ECO:0000256" key="5">
    <source>
        <dbReference type="ARBA" id="ARBA00022837"/>
    </source>
</evidence>
<name>A0A8C1DVN1_CYPCA</name>
<feature type="domain" description="C2" evidence="14">
    <location>
        <begin position="346"/>
        <end position="464"/>
    </location>
</feature>
<dbReference type="InterPro" id="IPR000008">
    <property type="entry name" value="C2_dom"/>
</dbReference>
<dbReference type="Pfam" id="PF06292">
    <property type="entry name" value="MUN"/>
    <property type="match status" value="1"/>
</dbReference>
<dbReference type="GeneTree" id="ENSGT00590000083094"/>
<dbReference type="InterPro" id="IPR033227">
    <property type="entry name" value="CAPS"/>
</dbReference>
<dbReference type="InterPro" id="IPR011993">
    <property type="entry name" value="PH-like_dom_sf"/>
</dbReference>
<feature type="compositionally biased region" description="Acidic residues" evidence="12">
    <location>
        <begin position="1"/>
        <end position="19"/>
    </location>
</feature>
<evidence type="ECO:0000313" key="17">
    <source>
        <dbReference type="Proteomes" id="UP001108240"/>
    </source>
</evidence>
<evidence type="ECO:0000256" key="4">
    <source>
        <dbReference type="ARBA" id="ARBA00022723"/>
    </source>
</evidence>
<proteinExistence type="predicted"/>
<dbReference type="GO" id="GO:0098978">
    <property type="term" value="C:glutamatergic synapse"/>
    <property type="evidence" value="ECO:0007669"/>
    <property type="project" value="TreeGrafter"/>
</dbReference>
<sequence>MLDPSSSEEESDGIVEEESREVMAPQSGSSRISPSRTSESSERLQPASRGSSARPSSPSPSAASEQEKEDVEKLQREEEERKKKLQLYVFVMRCIAYPFNAKQPTDMARRQLKITKQQLQTTKDRFESFLKGDTQIVADEAFINAVQSYFEVFLKSDRVAKMVQTGGLSALDCREVFKRHIEKRVRSLPEIDGLSKETVLSSWMAKFDTIYRGDEDPRKAQQRMTASAASELILSKDQLYEMFQLILGIKKFEHQLLYQACQLDNLDEQAAQIRRELDGRLQMADQIARAGKFPKFVSKEMEAMYIEELKSSVNQLMANLESMPVSKGGEFKLQKLKRGHNTSIIDMGQEDENQLSKSDVVLSFTLEVVIMEVQGLKSLAPNRIVYCTMEVEGGEKLQTDQAEASKPTWGTQGDFTTTHPLPAVKVKLFTESTGVLALEDKELGRVVLHPTPNSPKQAELHKMTVTKACPDQDLKIKLAVRMDKPQNMKACGYLWAVGKNVWKRWKKRFFVLVQVSQYTFAVCSYREKKSEPQELLQLDGYTVDYTDPQPGLDGGRAFFNAVKEGDTVIFASDDEQDRILWVQAMYRATGQSHKPVPPTQVQKLNSKGGAAAQMDAPISQFYADRAQKHGMDEFISANPCSFDHASLFEIVQRLTLDHRLNDNFACLGWFSPGQVFVLDEYCARNGVRGCHRHLCYLGDLLERADAGHMIDPTLLHYSFAFCASHVHGNRPDGLGTVKVEEKERFEEIKERLRVLLENQITNFRYCFPFGRPEGALKATLSLLERVLMKDIVTPVPQEEVKAVIRKCLEQAAQINYQRITEYAREEVEKTLKDQKDPENVANLATPAKKLEHVIRLAELVIEVLHQNQDHHAEAAVTSTGDQSAFAWWSDLMVEHAENFLSLYGVEMDAALEIQSPESWDSFPLFQLLNDFLRTDYHLCNGKFHKHLQDLYAPLVVRYVDLMESSIAQSIHRGFERESWEPVNNGSGTSEDLFWKLDALQTFIRDLHWPEEEFAKHLDNRMKLMSSDMIETSVKRTRAAFESKLAKSSRSTDFRIQLSLCTMFNVMVDAKDQSAKLCAMEMGQEKQYHSQIDDLIEESVKDMISLLVAKFVAILESLLAKISRYDEGTLFSSFLSFTVKAASKYVDVPKPGMDVADGYVTFVRHSQDILRDKVNEEVYIERLFDQWYTATMNLLATWLTERMDQQLHVYQLKILIRIVKKKYRDFRLQGVLDSTLNSKAYDTVRNRLILEEATASVREGGMQGISMKDSDEEDEEDD</sequence>
<evidence type="ECO:0000256" key="12">
    <source>
        <dbReference type="SAM" id="MobiDB-lite"/>
    </source>
</evidence>
<dbReference type="FunFam" id="2.30.29.30:FF:000007">
    <property type="entry name" value="Calcium-dependent secretion activator 2 isoform B"/>
    <property type="match status" value="1"/>
</dbReference>
<dbReference type="AlphaFoldDB" id="A0A8C1DVN1"/>
<dbReference type="Gene3D" id="1.10.357.50">
    <property type="match status" value="1"/>
</dbReference>
<keyword evidence="9" id="KW-0472">Membrane</keyword>
<evidence type="ECO:0000256" key="8">
    <source>
        <dbReference type="ARBA" id="ARBA00023121"/>
    </source>
</evidence>
<dbReference type="PROSITE" id="PS50003">
    <property type="entry name" value="PH_DOMAIN"/>
    <property type="match status" value="1"/>
</dbReference>
<evidence type="ECO:0000256" key="3">
    <source>
        <dbReference type="ARBA" id="ARBA00022483"/>
    </source>
</evidence>
<dbReference type="PANTHER" id="PTHR12166:SF6">
    <property type="entry name" value="CALCIUM-DEPENDENT SECRETION ACTIVATOR 1"/>
    <property type="match status" value="1"/>
</dbReference>
<dbReference type="FunFam" id="1.10.357.50:FF:000002">
    <property type="entry name" value="calcium-dependent secretion activator 2 isoform X7"/>
    <property type="match status" value="1"/>
</dbReference>
<reference evidence="16" key="2">
    <citation type="submission" date="2025-09" db="UniProtKB">
        <authorList>
            <consortium name="Ensembl"/>
        </authorList>
    </citation>
    <scope>IDENTIFICATION</scope>
</reference>
<dbReference type="GO" id="GO:0098793">
    <property type="term" value="C:presynapse"/>
    <property type="evidence" value="ECO:0007669"/>
    <property type="project" value="GOC"/>
</dbReference>
<dbReference type="GO" id="GO:0008289">
    <property type="term" value="F:lipid binding"/>
    <property type="evidence" value="ECO:0007669"/>
    <property type="project" value="UniProtKB-KW"/>
</dbReference>
<feature type="compositionally biased region" description="Low complexity" evidence="12">
    <location>
        <begin position="46"/>
        <end position="64"/>
    </location>
</feature>
<dbReference type="SMART" id="SM00233">
    <property type="entry name" value="PH"/>
    <property type="match status" value="1"/>
</dbReference>
<keyword evidence="5" id="KW-0106">Calcium</keyword>
<dbReference type="GO" id="GO:0015031">
    <property type="term" value="P:protein transport"/>
    <property type="evidence" value="ECO:0007669"/>
    <property type="project" value="UniProtKB-KW"/>
</dbReference>
<dbReference type="GO" id="GO:0046872">
    <property type="term" value="F:metal ion binding"/>
    <property type="evidence" value="ECO:0007669"/>
    <property type="project" value="UniProtKB-KW"/>
</dbReference>
<evidence type="ECO:0000259" key="13">
    <source>
        <dbReference type="PROSITE" id="PS50003"/>
    </source>
</evidence>
<keyword evidence="6" id="KW-0653">Protein transport</keyword>
<dbReference type="SUPFAM" id="SSF50729">
    <property type="entry name" value="PH domain-like"/>
    <property type="match status" value="1"/>
</dbReference>
<dbReference type="InterPro" id="IPR010439">
    <property type="entry name" value="MUN_dom"/>
</dbReference>
<keyword evidence="17" id="KW-1185">Reference proteome</keyword>
<evidence type="ECO:0000256" key="11">
    <source>
        <dbReference type="ARBA" id="ARBA00034103"/>
    </source>
</evidence>
<feature type="domain" description="PH" evidence="13">
    <location>
        <begin position="487"/>
        <end position="590"/>
    </location>
</feature>
<dbReference type="InterPro" id="IPR057457">
    <property type="entry name" value="CAPS_C2"/>
</dbReference>
<evidence type="ECO:0000256" key="9">
    <source>
        <dbReference type="ARBA" id="ARBA00023136"/>
    </source>
</evidence>
<dbReference type="GO" id="GO:1990504">
    <property type="term" value="P:dense core granule exocytosis"/>
    <property type="evidence" value="ECO:0007669"/>
    <property type="project" value="InterPro"/>
</dbReference>